<dbReference type="EMBL" id="UOGD01000393">
    <property type="protein sequence ID" value="VAX27711.1"/>
    <property type="molecule type" value="Genomic_DNA"/>
</dbReference>
<gene>
    <name evidence="4" type="ORF">MNBD_IGNAVI01-2700</name>
</gene>
<dbReference type="GO" id="GO:0004803">
    <property type="term" value="F:transposase activity"/>
    <property type="evidence" value="ECO:0007669"/>
    <property type="project" value="InterPro"/>
</dbReference>
<proteinExistence type="predicted"/>
<accession>A0A3B1CMJ5</accession>
<protein>
    <recommendedName>
        <fullName evidence="5">Mutator family transposase</fullName>
    </recommendedName>
</protein>
<sequence>MQSTEITSKNLNWFKEQPIEIQMELFSHMTEISKLIANQFFEDEVHQKAGSRYERVSREEQKYSRWGSNPGSIKIGDERVKMQIPRLYNTETKKTEGLENYKKLRAIETPADELVRKIIFGLSEKNYGEVAKTTLESFGLSQSTVSRQFIEESKKSLEEFENRDLGKYDFIGLVIDGKYLQREQVVIALGITIDGIKIPLGFIHTTTEDNLSIKGLLKDLIRRNFSFTEGIFTITDGSTGLIKAVKETFGKYALSQRCVWHKRENVVSYLPKDIQKHYRGKLQRAYSEPEYEVAKRKLYEIRIELETINRSAANSLDEGLEETLTLHKLGLVEQLGKSLMTSNTIESLNSQISKYAGKVTRWSSSNMRGRWIAVSLMQIEKRLNRIIGHDKLNLLRMAIKEELKLEQKRVA</sequence>
<evidence type="ECO:0000256" key="1">
    <source>
        <dbReference type="ARBA" id="ARBA00022578"/>
    </source>
</evidence>
<keyword evidence="3" id="KW-0233">DNA recombination</keyword>
<evidence type="ECO:0000313" key="4">
    <source>
        <dbReference type="EMBL" id="VAX27711.1"/>
    </source>
</evidence>
<dbReference type="AlphaFoldDB" id="A0A3B1CMJ5"/>
<dbReference type="PANTHER" id="PTHR33217">
    <property type="entry name" value="TRANSPOSASE FOR INSERTION SEQUENCE ELEMENT IS1081"/>
    <property type="match status" value="1"/>
</dbReference>
<dbReference type="GO" id="GO:0003677">
    <property type="term" value="F:DNA binding"/>
    <property type="evidence" value="ECO:0007669"/>
    <property type="project" value="UniProtKB-KW"/>
</dbReference>
<evidence type="ECO:0000256" key="2">
    <source>
        <dbReference type="ARBA" id="ARBA00023125"/>
    </source>
</evidence>
<reference evidence="4" key="1">
    <citation type="submission" date="2018-06" db="EMBL/GenBank/DDBJ databases">
        <authorList>
            <person name="Zhirakovskaya E."/>
        </authorList>
    </citation>
    <scope>NUCLEOTIDE SEQUENCE</scope>
</reference>
<keyword evidence="1" id="KW-0815">Transposition</keyword>
<keyword evidence="2" id="KW-0238">DNA-binding</keyword>
<organism evidence="4">
    <name type="scientific">hydrothermal vent metagenome</name>
    <dbReference type="NCBI Taxonomy" id="652676"/>
    <lineage>
        <taxon>unclassified sequences</taxon>
        <taxon>metagenomes</taxon>
        <taxon>ecological metagenomes</taxon>
    </lineage>
</organism>
<evidence type="ECO:0008006" key="5">
    <source>
        <dbReference type="Google" id="ProtNLM"/>
    </source>
</evidence>
<name>A0A3B1CMJ5_9ZZZZ</name>
<dbReference type="InterPro" id="IPR001207">
    <property type="entry name" value="Transposase_mutator"/>
</dbReference>
<evidence type="ECO:0000256" key="3">
    <source>
        <dbReference type="ARBA" id="ARBA00023172"/>
    </source>
</evidence>
<dbReference type="GO" id="GO:0006313">
    <property type="term" value="P:DNA transposition"/>
    <property type="evidence" value="ECO:0007669"/>
    <property type="project" value="InterPro"/>
</dbReference>
<dbReference type="Pfam" id="PF00872">
    <property type="entry name" value="Transposase_mut"/>
    <property type="match status" value="1"/>
</dbReference>
<dbReference type="PANTHER" id="PTHR33217:SF7">
    <property type="entry name" value="TRANSPOSASE FOR INSERTION SEQUENCE ELEMENT IS1081"/>
    <property type="match status" value="1"/>
</dbReference>